<reference evidence="5" key="1">
    <citation type="submission" date="2017-09" db="EMBL/GenBank/DDBJ databases">
        <title>Depth-based differentiation of microbial function through sediment-hosted aquifers and enrichment of novel symbionts in the deep terrestrial subsurface.</title>
        <authorList>
            <person name="Probst A.J."/>
            <person name="Ladd B."/>
            <person name="Jarett J.K."/>
            <person name="Geller-Mcgrath D.E."/>
            <person name="Sieber C.M.K."/>
            <person name="Emerson J.B."/>
            <person name="Anantharaman K."/>
            <person name="Thomas B.C."/>
            <person name="Malmstrom R."/>
            <person name="Stieglmeier M."/>
            <person name="Klingl A."/>
            <person name="Woyke T."/>
            <person name="Ryan C.M."/>
            <person name="Banfield J.F."/>
        </authorList>
    </citation>
    <scope>NUCLEOTIDE SEQUENCE [LARGE SCALE GENOMIC DNA]</scope>
</reference>
<dbReference type="SUPFAM" id="SSF49764">
    <property type="entry name" value="HSP20-like chaperones"/>
    <property type="match status" value="1"/>
</dbReference>
<comment type="caution">
    <text evidence="4">The sequence shown here is derived from an EMBL/GenBank/DDBJ whole genome shotgun (WGS) entry which is preliminary data.</text>
</comment>
<feature type="domain" description="SHSP" evidence="3">
    <location>
        <begin position="21"/>
        <end position="135"/>
    </location>
</feature>
<dbReference type="PANTHER" id="PTHR11527">
    <property type="entry name" value="HEAT-SHOCK PROTEIN 20 FAMILY MEMBER"/>
    <property type="match status" value="1"/>
</dbReference>
<evidence type="ECO:0000256" key="1">
    <source>
        <dbReference type="PROSITE-ProRule" id="PRU00285"/>
    </source>
</evidence>
<gene>
    <name evidence="4" type="ORF">CO172_02440</name>
</gene>
<evidence type="ECO:0000313" key="4">
    <source>
        <dbReference type="EMBL" id="PJA47260.1"/>
    </source>
</evidence>
<dbReference type="EMBL" id="PFWS01000036">
    <property type="protein sequence ID" value="PJA47260.1"/>
    <property type="molecule type" value="Genomic_DNA"/>
</dbReference>
<dbReference type="InterPro" id="IPR002068">
    <property type="entry name" value="A-crystallin/Hsp20_dom"/>
</dbReference>
<evidence type="ECO:0000313" key="5">
    <source>
        <dbReference type="Proteomes" id="UP000229749"/>
    </source>
</evidence>
<comment type="similarity">
    <text evidence="1 2">Belongs to the small heat shock protein (HSP20) family.</text>
</comment>
<dbReference type="Proteomes" id="UP000229749">
    <property type="component" value="Unassembled WGS sequence"/>
</dbReference>
<name>A0A2M7XH96_9BACT</name>
<dbReference type="AlphaFoldDB" id="A0A2M7XH96"/>
<protein>
    <recommendedName>
        <fullName evidence="3">SHSP domain-containing protein</fullName>
    </recommendedName>
</protein>
<dbReference type="InterPro" id="IPR008978">
    <property type="entry name" value="HSP20-like_chaperone"/>
</dbReference>
<proteinExistence type="inferred from homology"/>
<dbReference type="Pfam" id="PF00011">
    <property type="entry name" value="HSP20"/>
    <property type="match status" value="1"/>
</dbReference>
<dbReference type="CDD" id="cd06464">
    <property type="entry name" value="ACD_sHsps-like"/>
    <property type="match status" value="1"/>
</dbReference>
<dbReference type="PROSITE" id="PS01031">
    <property type="entry name" value="SHSP"/>
    <property type="match status" value="1"/>
</dbReference>
<accession>A0A2M7XH96</accession>
<organism evidence="4 5">
    <name type="scientific">Candidatus Uhrbacteria bacterium CG_4_9_14_3_um_filter_36_7</name>
    <dbReference type="NCBI Taxonomy" id="1975033"/>
    <lineage>
        <taxon>Bacteria</taxon>
        <taxon>Candidatus Uhriibacteriota</taxon>
    </lineage>
</organism>
<dbReference type="Gene3D" id="2.60.40.790">
    <property type="match status" value="1"/>
</dbReference>
<sequence length="135" mass="15250">MVLVSYQHFSYSIDSLKEYGLPEQEGQLLVDVVETENSLVIRTAIAGVKAEDLDIHITLDTVTIRGKRSFMKTDCDQIEMIHIQECHWGEFSRSIILPTQIHPEKSQAILQAGILTISLPKAHTDSQIQVFELES</sequence>
<evidence type="ECO:0000259" key="3">
    <source>
        <dbReference type="PROSITE" id="PS01031"/>
    </source>
</evidence>
<dbReference type="InterPro" id="IPR031107">
    <property type="entry name" value="Small_HSP"/>
</dbReference>
<evidence type="ECO:0000256" key="2">
    <source>
        <dbReference type="RuleBase" id="RU003616"/>
    </source>
</evidence>